<dbReference type="RefSeq" id="WP_310285868.1">
    <property type="nucleotide sequence ID" value="NZ_BAAASX010000002.1"/>
</dbReference>
<keyword evidence="3" id="KW-1185">Reference proteome</keyword>
<feature type="domain" description="NADPH-dependent FMN reductase-like" evidence="1">
    <location>
        <begin position="8"/>
        <end position="157"/>
    </location>
</feature>
<sequence>MQTEIRPMQYLVMSGSGRAESFNRRLTDVAARAVHDHGGDFDTALITDFPVPVYDGDLEADGGVPDGAASFKERLDVADGLVLVSPEYNASVPGSVKNLVDWVSRIRPQPFHEKHVLLMSASPSMAGGNRGLWALRVPLEHLGARVYPDMFSLAQAHAAFTPDGALADVPLARRLADNVAGFMDLVEAAVHYPCAKHAWVEFLGERPDPAIDRVETA</sequence>
<dbReference type="InterPro" id="IPR050712">
    <property type="entry name" value="NAD(P)H-dep_reductase"/>
</dbReference>
<name>A0ABP5S5L7_9ACTN</name>
<comment type="caution">
    <text evidence="2">The sequence shown here is derived from an EMBL/GenBank/DDBJ whole genome shotgun (WGS) entry which is preliminary data.</text>
</comment>
<dbReference type="InterPro" id="IPR029039">
    <property type="entry name" value="Flavoprotein-like_sf"/>
</dbReference>
<evidence type="ECO:0000313" key="3">
    <source>
        <dbReference type="Proteomes" id="UP001501584"/>
    </source>
</evidence>
<dbReference type="InterPro" id="IPR005025">
    <property type="entry name" value="FMN_Rdtase-like_dom"/>
</dbReference>
<evidence type="ECO:0000313" key="2">
    <source>
        <dbReference type="EMBL" id="GAA2324086.1"/>
    </source>
</evidence>
<accession>A0ABP5S5L7</accession>
<dbReference type="EMBL" id="BAAASX010000002">
    <property type="protein sequence ID" value="GAA2324086.1"/>
    <property type="molecule type" value="Genomic_DNA"/>
</dbReference>
<proteinExistence type="predicted"/>
<evidence type="ECO:0000259" key="1">
    <source>
        <dbReference type="Pfam" id="PF03358"/>
    </source>
</evidence>
<reference evidence="3" key="1">
    <citation type="journal article" date="2019" name="Int. J. Syst. Evol. Microbiol.">
        <title>The Global Catalogue of Microorganisms (GCM) 10K type strain sequencing project: providing services to taxonomists for standard genome sequencing and annotation.</title>
        <authorList>
            <consortium name="The Broad Institute Genomics Platform"/>
            <consortium name="The Broad Institute Genome Sequencing Center for Infectious Disease"/>
            <person name="Wu L."/>
            <person name="Ma J."/>
        </authorList>
    </citation>
    <scope>NUCLEOTIDE SEQUENCE [LARGE SCALE GENOMIC DNA]</scope>
    <source>
        <strain evidence="3">JCM 6238</strain>
    </source>
</reference>
<dbReference type="PANTHER" id="PTHR30543:SF21">
    <property type="entry name" value="NAD(P)H-DEPENDENT FMN REDUCTASE LOT6"/>
    <property type="match status" value="1"/>
</dbReference>
<dbReference type="PANTHER" id="PTHR30543">
    <property type="entry name" value="CHROMATE REDUCTASE"/>
    <property type="match status" value="1"/>
</dbReference>
<dbReference type="Pfam" id="PF03358">
    <property type="entry name" value="FMN_red"/>
    <property type="match status" value="1"/>
</dbReference>
<dbReference type="Proteomes" id="UP001501584">
    <property type="component" value="Unassembled WGS sequence"/>
</dbReference>
<dbReference type="SUPFAM" id="SSF52218">
    <property type="entry name" value="Flavoproteins"/>
    <property type="match status" value="1"/>
</dbReference>
<gene>
    <name evidence="2" type="ORF">GCM10010403_12820</name>
</gene>
<dbReference type="Gene3D" id="3.40.50.360">
    <property type="match status" value="1"/>
</dbReference>
<organism evidence="2 3">
    <name type="scientific">Glycomyces rutgersensis</name>
    <dbReference type="NCBI Taxonomy" id="58115"/>
    <lineage>
        <taxon>Bacteria</taxon>
        <taxon>Bacillati</taxon>
        <taxon>Actinomycetota</taxon>
        <taxon>Actinomycetes</taxon>
        <taxon>Glycomycetales</taxon>
        <taxon>Glycomycetaceae</taxon>
        <taxon>Glycomyces</taxon>
    </lineage>
</organism>
<protein>
    <submittedName>
        <fullName evidence="2">NAD(P)H-dependent oxidoreductase</fullName>
    </submittedName>
</protein>